<accession>A0A553DU42</accession>
<comment type="caution">
    <text evidence="1">The sequence shown here is derived from an EMBL/GenBank/DDBJ whole genome shotgun (WGS) entry which is preliminary data.</text>
</comment>
<dbReference type="EMBL" id="VJZT01000017">
    <property type="protein sequence ID" value="TRX36281.1"/>
    <property type="molecule type" value="Genomic_DNA"/>
</dbReference>
<gene>
    <name evidence="1" type="ORF">FNW21_14050</name>
</gene>
<protein>
    <submittedName>
        <fullName evidence="1">Uncharacterized protein</fullName>
    </submittedName>
</protein>
<dbReference type="OrthoDB" id="1360790at2"/>
<reference evidence="1 2" key="1">
    <citation type="submission" date="2019-07" db="EMBL/GenBank/DDBJ databases">
        <title>Novel species of Flavobacterium.</title>
        <authorList>
            <person name="Liu Q."/>
            <person name="Xin Y.-H."/>
        </authorList>
    </citation>
    <scope>NUCLEOTIDE SEQUENCE [LARGE SCALE GENOMIC DNA]</scope>
    <source>
        <strain evidence="1 2">LB1R34</strain>
    </source>
</reference>
<organism evidence="1 2">
    <name type="scientific">Flavobacterium restrictum</name>
    <dbReference type="NCBI Taxonomy" id="2594428"/>
    <lineage>
        <taxon>Bacteria</taxon>
        <taxon>Pseudomonadati</taxon>
        <taxon>Bacteroidota</taxon>
        <taxon>Flavobacteriia</taxon>
        <taxon>Flavobacteriales</taxon>
        <taxon>Flavobacteriaceae</taxon>
        <taxon>Flavobacterium</taxon>
    </lineage>
</organism>
<dbReference type="RefSeq" id="WP_144257386.1">
    <property type="nucleotide sequence ID" value="NZ_VJZT01000017.1"/>
</dbReference>
<name>A0A553DU42_9FLAO</name>
<proteinExistence type="predicted"/>
<evidence type="ECO:0000313" key="1">
    <source>
        <dbReference type="EMBL" id="TRX36281.1"/>
    </source>
</evidence>
<dbReference type="AlphaFoldDB" id="A0A553DU42"/>
<evidence type="ECO:0000313" key="2">
    <source>
        <dbReference type="Proteomes" id="UP000316371"/>
    </source>
</evidence>
<dbReference type="Proteomes" id="UP000316371">
    <property type="component" value="Unassembled WGS sequence"/>
</dbReference>
<sequence length="139" mass="16486">MEFIYSRLDNCILFDKLKNEEISKTLAYMLDFKEHENLVVIPKPHSIEISNAEICIAVIFYVGFEREEYEAVKVKNNFHIVVFESIMLSLCEFEKLPLKFIDYTALFFMSLARTEDKKIREFLSLMNLRGNNTVYHLDK</sequence>
<keyword evidence="2" id="KW-1185">Reference proteome</keyword>